<dbReference type="Pfam" id="PF02373">
    <property type="entry name" value="JmjC"/>
    <property type="match status" value="1"/>
</dbReference>
<dbReference type="EMBL" id="BRYA01000584">
    <property type="protein sequence ID" value="GMI24501.1"/>
    <property type="molecule type" value="Genomic_DNA"/>
</dbReference>
<keyword evidence="1" id="KW-0479">Metal-binding</keyword>
<feature type="domain" description="JmjN" evidence="4">
    <location>
        <begin position="53"/>
        <end position="94"/>
    </location>
</feature>
<feature type="region of interest" description="Disordered" evidence="3">
    <location>
        <begin position="727"/>
        <end position="771"/>
    </location>
</feature>
<dbReference type="SMART" id="SM00558">
    <property type="entry name" value="JmjC"/>
    <property type="match status" value="1"/>
</dbReference>
<dbReference type="GO" id="GO:0141052">
    <property type="term" value="F:histone H3 demethylase activity"/>
    <property type="evidence" value="ECO:0007669"/>
    <property type="project" value="UniProtKB-ARBA"/>
</dbReference>
<dbReference type="Pfam" id="PF21323">
    <property type="entry name" value="KDM5_C-hel"/>
    <property type="match status" value="1"/>
</dbReference>
<keyword evidence="7" id="KW-1185">Reference proteome</keyword>
<evidence type="ECO:0000259" key="4">
    <source>
        <dbReference type="PROSITE" id="PS51183"/>
    </source>
</evidence>
<dbReference type="Gene3D" id="2.60.120.650">
    <property type="entry name" value="Cupin"/>
    <property type="match status" value="1"/>
</dbReference>
<protein>
    <submittedName>
        <fullName evidence="6">Uncharacterized protein</fullName>
    </submittedName>
</protein>
<dbReference type="PANTHER" id="PTHR10694">
    <property type="entry name" value="LYSINE-SPECIFIC DEMETHYLASE"/>
    <property type="match status" value="1"/>
</dbReference>
<dbReference type="SMART" id="SM00545">
    <property type="entry name" value="JmjN"/>
    <property type="match status" value="1"/>
</dbReference>
<evidence type="ECO:0000256" key="1">
    <source>
        <dbReference type="ARBA" id="ARBA00022723"/>
    </source>
</evidence>
<gene>
    <name evidence="6" type="ORF">TrCOL_g622</name>
</gene>
<dbReference type="SUPFAM" id="SSF51197">
    <property type="entry name" value="Clavaminate synthase-like"/>
    <property type="match status" value="1"/>
</dbReference>
<dbReference type="InterPro" id="IPR003347">
    <property type="entry name" value="JmjC_dom"/>
</dbReference>
<dbReference type="InterPro" id="IPR004198">
    <property type="entry name" value="Znf_C5HC2"/>
</dbReference>
<name>A0A9W7FZF1_9STRA</name>
<sequence length="771" mass="85245">MAERTKRTRRKVVRDSSNFAPSTQEALAIAQAIENSKIDTYRASSEIESVPRGPVYYPTVEEFMHPLEYVNKIRGEASKWGICKIVPPEGWSMPCEVDMESKKEFETKKQLVNRLQEGMTFDEGEDYNPAAYQKYASECASAWKEKHYKDDDMTPEALEKDYWDIVETNSTDFVAEYGNDIDCTEFWSGFPLSRRGRAVNGTSEEKDKTEEPAFGTEEYYRECWWNLNNMPTMPGSVLRHVKVPINGVNVPWLYMGTLFSTFCWHNEDNYLYSINYHHKGAPKQWYGVPGTRKDADGLEKVFKNFLMGRMKEEPGLLHHITTMFSPILLRKANIPVCKITQHPGEFIITFPRAFHGGFSMGPNIGEAVNFATPDWLSHGADASERYRNFSRQAVFSHDRLMFTMAQYLNEHSIKSCEMLITELSRVIREEDTLRRRLFEIGIQDVSGKVPLPRNNLVQLDEASANYDDKRLCLVCKHICFFSAVACRCSSSKVTCLRHANWLCSCPPRQKFLLTWESIPEMVEVQQSVANHLEILRAKETQGTQADPDLPPPPGSPSRKRSHSYNELIMTGTLLKSVERNLDEHKDYVVVTEPALPLPAAYRPPPAANQQNDGVNGGADLCWKGVKKEGGMAAVAVEIAPATATTVATTTTSTAAGASPGSAEATTGATTGATMGTTMGATMGAAMGATTAASAAAAATTTTYTTTTKKEDIAEEDMAGEKVTVKEAAAIVPSATDSDDSSEEPPQDSVTIEAATTEVQAEHLAGGEPAAA</sequence>
<dbReference type="Proteomes" id="UP001165065">
    <property type="component" value="Unassembled WGS sequence"/>
</dbReference>
<proteinExistence type="predicted"/>
<dbReference type="GO" id="GO:0000785">
    <property type="term" value="C:chromatin"/>
    <property type="evidence" value="ECO:0007669"/>
    <property type="project" value="TreeGrafter"/>
</dbReference>
<evidence type="ECO:0000259" key="5">
    <source>
        <dbReference type="PROSITE" id="PS51184"/>
    </source>
</evidence>
<feature type="region of interest" description="Disordered" evidence="3">
    <location>
        <begin position="539"/>
        <end position="561"/>
    </location>
</feature>
<dbReference type="GO" id="GO:0010468">
    <property type="term" value="P:regulation of gene expression"/>
    <property type="evidence" value="ECO:0007669"/>
    <property type="project" value="TreeGrafter"/>
</dbReference>
<evidence type="ECO:0000313" key="6">
    <source>
        <dbReference type="EMBL" id="GMI24501.1"/>
    </source>
</evidence>
<organism evidence="6 7">
    <name type="scientific">Triparma columacea</name>
    <dbReference type="NCBI Taxonomy" id="722753"/>
    <lineage>
        <taxon>Eukaryota</taxon>
        <taxon>Sar</taxon>
        <taxon>Stramenopiles</taxon>
        <taxon>Ochrophyta</taxon>
        <taxon>Bolidophyceae</taxon>
        <taxon>Parmales</taxon>
        <taxon>Triparmaceae</taxon>
        <taxon>Triparma</taxon>
    </lineage>
</organism>
<feature type="domain" description="JmjC" evidence="5">
    <location>
        <begin position="219"/>
        <end position="387"/>
    </location>
</feature>
<dbReference type="Pfam" id="PF02375">
    <property type="entry name" value="JmjN"/>
    <property type="match status" value="1"/>
</dbReference>
<evidence type="ECO:0000313" key="7">
    <source>
        <dbReference type="Proteomes" id="UP001165065"/>
    </source>
</evidence>
<dbReference type="InterPro" id="IPR003349">
    <property type="entry name" value="JmjN"/>
</dbReference>
<dbReference type="InterPro" id="IPR048615">
    <property type="entry name" value="KDM5_C-hel"/>
</dbReference>
<comment type="caution">
    <text evidence="6">The sequence shown here is derived from an EMBL/GenBank/DDBJ whole genome shotgun (WGS) entry which is preliminary data.</text>
</comment>
<accession>A0A9W7FZF1</accession>
<reference evidence="7" key="1">
    <citation type="journal article" date="2023" name="Commun. Biol.">
        <title>Genome analysis of Parmales, the sister group of diatoms, reveals the evolutionary specialization of diatoms from phago-mixotrophs to photoautotrophs.</title>
        <authorList>
            <person name="Ban H."/>
            <person name="Sato S."/>
            <person name="Yoshikawa S."/>
            <person name="Yamada K."/>
            <person name="Nakamura Y."/>
            <person name="Ichinomiya M."/>
            <person name="Sato N."/>
            <person name="Blanc-Mathieu R."/>
            <person name="Endo H."/>
            <person name="Kuwata A."/>
            <person name="Ogata H."/>
        </authorList>
    </citation>
    <scope>NUCLEOTIDE SEQUENCE [LARGE SCALE GENOMIC DNA]</scope>
</reference>
<dbReference type="OrthoDB" id="1678912at2759"/>
<feature type="compositionally biased region" description="Acidic residues" evidence="3">
    <location>
        <begin position="736"/>
        <end position="745"/>
    </location>
</feature>
<dbReference type="Pfam" id="PF02928">
    <property type="entry name" value="zf-C5HC2"/>
    <property type="match status" value="1"/>
</dbReference>
<dbReference type="PROSITE" id="PS51184">
    <property type="entry name" value="JMJC"/>
    <property type="match status" value="1"/>
</dbReference>
<dbReference type="AlphaFoldDB" id="A0A9W7FZF1"/>
<dbReference type="PROSITE" id="PS51183">
    <property type="entry name" value="JMJN"/>
    <property type="match status" value="1"/>
</dbReference>
<evidence type="ECO:0000256" key="3">
    <source>
        <dbReference type="SAM" id="MobiDB-lite"/>
    </source>
</evidence>
<dbReference type="GO" id="GO:0046872">
    <property type="term" value="F:metal ion binding"/>
    <property type="evidence" value="ECO:0007669"/>
    <property type="project" value="UniProtKB-KW"/>
</dbReference>
<dbReference type="GO" id="GO:0005634">
    <property type="term" value="C:nucleus"/>
    <property type="evidence" value="ECO:0007669"/>
    <property type="project" value="TreeGrafter"/>
</dbReference>
<evidence type="ECO:0000256" key="2">
    <source>
        <dbReference type="ARBA" id="ARBA00023004"/>
    </source>
</evidence>
<dbReference type="PANTHER" id="PTHR10694:SF33">
    <property type="entry name" value="LYSINE-SPECIFIC DEMETHYLASE 5"/>
    <property type="match status" value="1"/>
</dbReference>
<keyword evidence="2" id="KW-0408">Iron</keyword>
<feature type="region of interest" description="Disordered" evidence="3">
    <location>
        <begin position="650"/>
        <end position="669"/>
    </location>
</feature>